<dbReference type="GO" id="GO:0004826">
    <property type="term" value="F:phenylalanine-tRNA ligase activity"/>
    <property type="evidence" value="ECO:0007669"/>
    <property type="project" value="UniProtKB-EC"/>
</dbReference>
<dbReference type="InterPro" id="IPR020825">
    <property type="entry name" value="Phe-tRNA_synthase-like_B3/B4"/>
</dbReference>
<dbReference type="SUPFAM" id="SSF55681">
    <property type="entry name" value="Class II aaRS and biotin synthetases"/>
    <property type="match status" value="1"/>
</dbReference>
<dbReference type="HAMAP" id="MF_00283">
    <property type="entry name" value="Phe_tRNA_synth_beta1"/>
    <property type="match status" value="1"/>
</dbReference>
<dbReference type="PROSITE" id="PS50886">
    <property type="entry name" value="TRBD"/>
    <property type="match status" value="1"/>
</dbReference>
<keyword evidence="12 15" id="KW-0648">Protein biosynthesis</keyword>
<dbReference type="Gene3D" id="3.30.56.10">
    <property type="match status" value="2"/>
</dbReference>
<evidence type="ECO:0000256" key="5">
    <source>
        <dbReference type="ARBA" id="ARBA00022555"/>
    </source>
</evidence>
<dbReference type="InterPro" id="IPR045060">
    <property type="entry name" value="Phe-tRNA-ligase_IIc_bsu"/>
</dbReference>
<proteinExistence type="inferred from homology"/>
<evidence type="ECO:0000256" key="14">
    <source>
        <dbReference type="ARBA" id="ARBA00049255"/>
    </source>
</evidence>
<dbReference type="NCBIfam" id="TIGR00472">
    <property type="entry name" value="pheT_bact"/>
    <property type="match status" value="1"/>
</dbReference>
<keyword evidence="21" id="KW-1185">Reference proteome</keyword>
<dbReference type="SUPFAM" id="SSF50249">
    <property type="entry name" value="Nucleic acid-binding proteins"/>
    <property type="match status" value="1"/>
</dbReference>
<keyword evidence="4 15" id="KW-0963">Cytoplasm</keyword>
<dbReference type="CDD" id="cd00769">
    <property type="entry name" value="PheRS_beta_core"/>
    <property type="match status" value="1"/>
</dbReference>
<dbReference type="InterPro" id="IPR009061">
    <property type="entry name" value="DNA-bd_dom_put_sf"/>
</dbReference>
<comment type="subunit">
    <text evidence="3 15">Tetramer of two alpha and two beta subunits.</text>
</comment>
<evidence type="ECO:0000256" key="6">
    <source>
        <dbReference type="ARBA" id="ARBA00022598"/>
    </source>
</evidence>
<dbReference type="InterPro" id="IPR041616">
    <property type="entry name" value="PheRS_beta_core"/>
</dbReference>
<name>A0ABS0ZK29_9STRE</name>
<dbReference type="Gene3D" id="2.40.50.140">
    <property type="entry name" value="Nucleic acid-binding proteins"/>
    <property type="match status" value="1"/>
</dbReference>
<keyword evidence="10 15" id="KW-0460">Magnesium</keyword>
<keyword evidence="6 15" id="KW-0436">Ligase</keyword>
<keyword evidence="8 15" id="KW-0547">Nucleotide-binding</keyword>
<accession>A0ABS0ZK29</accession>
<feature type="binding site" evidence="15">
    <location>
        <position position="465"/>
    </location>
    <ligand>
        <name>Mg(2+)</name>
        <dbReference type="ChEBI" id="CHEBI:18420"/>
        <note>shared with alpha subunit</note>
    </ligand>
</feature>
<organism evidence="20 21">
    <name type="scientific">Streptococcus pacificus</name>
    <dbReference type="NCBI Taxonomy" id="2740577"/>
    <lineage>
        <taxon>Bacteria</taxon>
        <taxon>Bacillati</taxon>
        <taxon>Bacillota</taxon>
        <taxon>Bacilli</taxon>
        <taxon>Lactobacillales</taxon>
        <taxon>Streptococcaceae</taxon>
        <taxon>Streptococcus</taxon>
    </lineage>
</organism>
<feature type="binding site" evidence="15">
    <location>
        <position position="468"/>
    </location>
    <ligand>
        <name>Mg(2+)</name>
        <dbReference type="ChEBI" id="CHEBI:18420"/>
        <note>shared with alpha subunit</note>
    </ligand>
</feature>
<dbReference type="Pfam" id="PF03484">
    <property type="entry name" value="B5"/>
    <property type="match status" value="1"/>
</dbReference>
<dbReference type="RefSeq" id="WP_199575476.1">
    <property type="nucleotide sequence ID" value="NZ_JAENBO010000003.1"/>
</dbReference>
<evidence type="ECO:0000256" key="4">
    <source>
        <dbReference type="ARBA" id="ARBA00022490"/>
    </source>
</evidence>
<dbReference type="SUPFAM" id="SSF56037">
    <property type="entry name" value="PheT/TilS domain"/>
    <property type="match status" value="1"/>
</dbReference>
<dbReference type="NCBIfam" id="NF045760">
    <property type="entry name" value="YtpR"/>
    <property type="match status" value="1"/>
</dbReference>
<dbReference type="SMART" id="SM00873">
    <property type="entry name" value="B3_4"/>
    <property type="match status" value="1"/>
</dbReference>
<feature type="domain" description="TRNA-binding" evidence="17">
    <location>
        <begin position="39"/>
        <end position="153"/>
    </location>
</feature>
<dbReference type="CDD" id="cd02796">
    <property type="entry name" value="tRNA_bind_bactPheRS"/>
    <property type="match status" value="1"/>
</dbReference>
<dbReference type="PANTHER" id="PTHR10947:SF0">
    <property type="entry name" value="PHENYLALANINE--TRNA LIGASE BETA SUBUNIT"/>
    <property type="match status" value="1"/>
</dbReference>
<evidence type="ECO:0000256" key="7">
    <source>
        <dbReference type="ARBA" id="ARBA00022723"/>
    </source>
</evidence>
<dbReference type="Gene3D" id="3.50.40.10">
    <property type="entry name" value="Phenylalanyl-trna Synthetase, Chain B, domain 3"/>
    <property type="match status" value="1"/>
</dbReference>
<dbReference type="Gene3D" id="3.30.70.380">
    <property type="entry name" value="Ferrodoxin-fold anticodon-binding domain"/>
    <property type="match status" value="1"/>
</dbReference>
<keyword evidence="9 15" id="KW-0067">ATP-binding</keyword>
<dbReference type="InterPro" id="IPR033714">
    <property type="entry name" value="tRNA_bind_bactPheRS"/>
</dbReference>
<gene>
    <name evidence="15" type="primary">pheT</name>
    <name evidence="20" type="ORF">JHK62_04320</name>
</gene>
<comment type="subcellular location">
    <subcellularLocation>
        <location evidence="1 15">Cytoplasm</location>
    </subcellularLocation>
</comment>
<feature type="binding site" evidence="15">
    <location>
        <position position="469"/>
    </location>
    <ligand>
        <name>Mg(2+)</name>
        <dbReference type="ChEBI" id="CHEBI:18420"/>
        <note>shared with alpha subunit</note>
    </ligand>
</feature>
<comment type="caution">
    <text evidence="20">The sequence shown here is derived from an EMBL/GenBank/DDBJ whole genome shotgun (WGS) entry which is preliminary data.</text>
</comment>
<dbReference type="InterPro" id="IPR045864">
    <property type="entry name" value="aa-tRNA-synth_II/BPL/LPL"/>
</dbReference>
<dbReference type="SMART" id="SM00896">
    <property type="entry name" value="FDX-ACB"/>
    <property type="match status" value="1"/>
</dbReference>
<feature type="binding site" evidence="15">
    <location>
        <position position="459"/>
    </location>
    <ligand>
        <name>Mg(2+)</name>
        <dbReference type="ChEBI" id="CHEBI:18420"/>
        <note>shared with alpha subunit</note>
    </ligand>
</feature>
<dbReference type="PROSITE" id="PS51483">
    <property type="entry name" value="B5"/>
    <property type="match status" value="1"/>
</dbReference>
<evidence type="ECO:0000259" key="17">
    <source>
        <dbReference type="PROSITE" id="PS50886"/>
    </source>
</evidence>
<dbReference type="InterPro" id="IPR002547">
    <property type="entry name" value="tRNA-bd_dom"/>
</dbReference>
<dbReference type="InterPro" id="IPR004532">
    <property type="entry name" value="Phe-tRNA-ligase_IIc_bsu_bact"/>
</dbReference>
<dbReference type="EMBL" id="JAENBO010000003">
    <property type="protein sequence ID" value="MBJ8325891.1"/>
    <property type="molecule type" value="Genomic_DNA"/>
</dbReference>
<evidence type="ECO:0000256" key="13">
    <source>
        <dbReference type="ARBA" id="ARBA00023146"/>
    </source>
</evidence>
<evidence type="ECO:0000259" key="19">
    <source>
        <dbReference type="PROSITE" id="PS51483"/>
    </source>
</evidence>
<keyword evidence="13 15" id="KW-0030">Aminoacyl-tRNA synthetase</keyword>
<evidence type="ECO:0000256" key="10">
    <source>
        <dbReference type="ARBA" id="ARBA00022842"/>
    </source>
</evidence>
<dbReference type="Pfam" id="PF03483">
    <property type="entry name" value="B3_4"/>
    <property type="match status" value="1"/>
</dbReference>
<dbReference type="PROSITE" id="PS51447">
    <property type="entry name" value="FDX_ACB"/>
    <property type="match status" value="1"/>
</dbReference>
<dbReference type="Pfam" id="PF17759">
    <property type="entry name" value="tRNA_synthFbeta"/>
    <property type="match status" value="1"/>
</dbReference>
<dbReference type="SMART" id="SM00874">
    <property type="entry name" value="B5"/>
    <property type="match status" value="1"/>
</dbReference>
<reference evidence="20 21" key="1">
    <citation type="journal article" date="2021" name="Int. J. Syst. Evol. Microbiol.">
        <title>Streptococcus vicugnae sp. nov., isolated from faeces of alpacas (Vicugna pacos) and cattle (Bos taurus), Streptococcus zalophi sp. nov., and Streptococcus pacificus sp. nov., isolated from respiratory tract of California sea lions (Zalophus californianus).</title>
        <authorList>
            <person name="Volokhov D.V."/>
            <person name="Zagorodnyaya T.A."/>
            <person name="Shen Z."/>
            <person name="Blom J."/>
            <person name="Furtak V.A."/>
            <person name="Eisenberg T."/>
            <person name="Fan P."/>
            <person name="Jeong K.C."/>
            <person name="Gao Y."/>
            <person name="Zhang S."/>
            <person name="Amselle M."/>
        </authorList>
    </citation>
    <scope>NUCLEOTIDE SEQUENCE [LARGE SCALE GENOMIC DNA]</scope>
    <source>
        <strain evidence="20 21">CSL7591</strain>
    </source>
</reference>
<evidence type="ECO:0000256" key="8">
    <source>
        <dbReference type="ARBA" id="ARBA00022741"/>
    </source>
</evidence>
<feature type="domain" description="FDX-ACB" evidence="18">
    <location>
        <begin position="707"/>
        <end position="800"/>
    </location>
</feature>
<evidence type="ECO:0000256" key="12">
    <source>
        <dbReference type="ARBA" id="ARBA00022917"/>
    </source>
</evidence>
<comment type="similarity">
    <text evidence="2 15">Belongs to the phenylalanyl-tRNA synthetase beta subunit family. Type 1 subfamily.</text>
</comment>
<keyword evidence="7 15" id="KW-0479">Metal-binding</keyword>
<evidence type="ECO:0000256" key="11">
    <source>
        <dbReference type="ARBA" id="ARBA00022884"/>
    </source>
</evidence>
<dbReference type="Pfam" id="PF01588">
    <property type="entry name" value="tRNA_bind"/>
    <property type="match status" value="1"/>
</dbReference>
<keyword evidence="11 16" id="KW-0694">RNA-binding</keyword>
<evidence type="ECO:0000256" key="1">
    <source>
        <dbReference type="ARBA" id="ARBA00004496"/>
    </source>
</evidence>
<dbReference type="Gene3D" id="3.30.930.10">
    <property type="entry name" value="Bira Bifunctional Protein, Domain 2"/>
    <property type="match status" value="1"/>
</dbReference>
<dbReference type="PANTHER" id="PTHR10947">
    <property type="entry name" value="PHENYLALANYL-TRNA SYNTHETASE BETA CHAIN AND LEUCINE-RICH REPEAT-CONTAINING PROTEIN 47"/>
    <property type="match status" value="1"/>
</dbReference>
<evidence type="ECO:0000259" key="18">
    <source>
        <dbReference type="PROSITE" id="PS51447"/>
    </source>
</evidence>
<evidence type="ECO:0000313" key="20">
    <source>
        <dbReference type="EMBL" id="MBJ8325891.1"/>
    </source>
</evidence>
<dbReference type="InterPro" id="IPR005147">
    <property type="entry name" value="tRNA_synthase_B5-dom"/>
</dbReference>
<evidence type="ECO:0000256" key="2">
    <source>
        <dbReference type="ARBA" id="ARBA00008653"/>
    </source>
</evidence>
<comment type="cofactor">
    <cofactor evidence="15">
        <name>Mg(2+)</name>
        <dbReference type="ChEBI" id="CHEBI:18420"/>
    </cofactor>
    <text evidence="15">Binds 2 magnesium ions per tetramer.</text>
</comment>
<dbReference type="Proteomes" id="UP000653045">
    <property type="component" value="Unassembled WGS sequence"/>
</dbReference>
<comment type="catalytic activity">
    <reaction evidence="14 15">
        <text>tRNA(Phe) + L-phenylalanine + ATP = L-phenylalanyl-tRNA(Phe) + AMP + diphosphate + H(+)</text>
        <dbReference type="Rhea" id="RHEA:19413"/>
        <dbReference type="Rhea" id="RHEA-COMP:9668"/>
        <dbReference type="Rhea" id="RHEA-COMP:9699"/>
        <dbReference type="ChEBI" id="CHEBI:15378"/>
        <dbReference type="ChEBI" id="CHEBI:30616"/>
        <dbReference type="ChEBI" id="CHEBI:33019"/>
        <dbReference type="ChEBI" id="CHEBI:58095"/>
        <dbReference type="ChEBI" id="CHEBI:78442"/>
        <dbReference type="ChEBI" id="CHEBI:78531"/>
        <dbReference type="ChEBI" id="CHEBI:456215"/>
        <dbReference type="EC" id="6.1.1.20"/>
    </reaction>
</comment>
<evidence type="ECO:0000256" key="9">
    <source>
        <dbReference type="ARBA" id="ARBA00022840"/>
    </source>
</evidence>
<dbReference type="Pfam" id="PF03147">
    <property type="entry name" value="FDX-ACB"/>
    <property type="match status" value="1"/>
</dbReference>
<dbReference type="SUPFAM" id="SSF54991">
    <property type="entry name" value="Anticodon-binding domain of PheRS"/>
    <property type="match status" value="1"/>
</dbReference>
<evidence type="ECO:0000256" key="16">
    <source>
        <dbReference type="PROSITE-ProRule" id="PRU00209"/>
    </source>
</evidence>
<dbReference type="SUPFAM" id="SSF46955">
    <property type="entry name" value="Putative DNA-binding domain"/>
    <property type="match status" value="1"/>
</dbReference>
<dbReference type="InterPro" id="IPR036690">
    <property type="entry name" value="Fdx_antiC-bd_sf"/>
</dbReference>
<feature type="domain" description="B5" evidence="19">
    <location>
        <begin position="406"/>
        <end position="481"/>
    </location>
</feature>
<dbReference type="InterPro" id="IPR005121">
    <property type="entry name" value="Fdx_antiC-bd"/>
</dbReference>
<evidence type="ECO:0000256" key="3">
    <source>
        <dbReference type="ARBA" id="ARBA00011209"/>
    </source>
</evidence>
<sequence length="800" mass="88405">MLVSYKWLKKLVAIDVPSSELSEKMSTTGIEVEGVSQLNEGLSKLIVGQIVEKEKIPDTHLTVCQVDIGEEEPIQVVCGGKVVDLAMKTIVAIPGARIVGNRKIKKGKIRGVSSFGMLCSLSEIGVPDSVIPKDYQDNIYRLPDDALVGDSIFKYLDLDDEIIELAITPNRADALSMRGVAHEVAAIYDKPVYFEKKSLVETAKNVSDVLSVEVAAKEIPFYAARVVENVVIKPSPQWLQNVLMNQGIRPINNVVDITNYVLLYFGQPMHAFDYDKFEEKTIVARLAKEKEMITTLDGEERSLTAEDMVITVADKPVALAGVMGGQSTEIDDNTQTVVLEAAVFDGQLVRKTSSRLNLRSESSSRFEKGINHATVIEALDYAAAMLTELAEGSVLSGMASVGQLQLADKVVSTNLDYVNTRLGTELVYTDIEKIMAQLGFGVSGDASGFSVSVPPRRWDIAIEADLVEEIARIYGYDKLPTTLPSTGGTIGELTRTQKLRRKIRSIIEAQGLSEVISYALTTPEKAIAFNQEPQELTELMWPMTSDRSVLRQNILSGMLDIIAYNTARNLKNIAIYEIGKIFKPATDETAPLPNEVGKLAFAITGLVADKDFQTKATPVDFFYAKGVLETLFRQLNISVDYQATKMENMHPGRTALILKDEEVLGFVGQIHPQVAKDYDLSETYVAEIDLQKVEELWQTQIIFKDVIKYPAVSRDLALLVDVNVTHDDIISVIEKAKVKNLKDIKLFDVYSGSTIETGKKSMAYSLTFQKETDSLTDEEVTNYIEKIITALAIDLNAEIR</sequence>
<evidence type="ECO:0000313" key="21">
    <source>
        <dbReference type="Proteomes" id="UP000653045"/>
    </source>
</evidence>
<dbReference type="EC" id="6.1.1.20" evidence="15"/>
<keyword evidence="5 16" id="KW-0820">tRNA-binding</keyword>
<dbReference type="InterPro" id="IPR005146">
    <property type="entry name" value="B3/B4_tRNA-bd"/>
</dbReference>
<evidence type="ECO:0000256" key="15">
    <source>
        <dbReference type="HAMAP-Rule" id="MF_00283"/>
    </source>
</evidence>
<protein>
    <recommendedName>
        <fullName evidence="15">Phenylalanine--tRNA ligase beta subunit</fullName>
        <ecNumber evidence="15">6.1.1.20</ecNumber>
    </recommendedName>
    <alternativeName>
        <fullName evidence="15">Phenylalanyl-tRNA synthetase beta subunit</fullName>
        <shortName evidence="15">PheRS</shortName>
    </alternativeName>
</protein>
<dbReference type="InterPro" id="IPR012340">
    <property type="entry name" value="NA-bd_OB-fold"/>
</dbReference>